<reference evidence="2 3" key="1">
    <citation type="submission" date="2017-07" db="EMBL/GenBank/DDBJ databases">
        <title>Draft whole genome sequences of clinical Proprionibacteriaceae strains.</title>
        <authorList>
            <person name="Bernier A.-M."/>
            <person name="Bernard K."/>
            <person name="Domingo M.-C."/>
        </authorList>
    </citation>
    <scope>NUCLEOTIDE SEQUENCE [LARGE SCALE GENOMIC DNA]</scope>
    <source>
        <strain evidence="2 3">NML 160184</strain>
    </source>
</reference>
<evidence type="ECO:0000313" key="3">
    <source>
        <dbReference type="Proteomes" id="UP000216533"/>
    </source>
</evidence>
<protein>
    <submittedName>
        <fullName evidence="2">Uncharacterized protein</fullName>
    </submittedName>
</protein>
<proteinExistence type="predicted"/>
<gene>
    <name evidence="2" type="ORF">CGZ92_10555</name>
</gene>
<dbReference type="RefSeq" id="WP_094451347.1">
    <property type="nucleotide sequence ID" value="NZ_NMVI01000025.1"/>
</dbReference>
<feature type="compositionally biased region" description="Acidic residues" evidence="1">
    <location>
        <begin position="14"/>
        <end position="24"/>
    </location>
</feature>
<feature type="region of interest" description="Disordered" evidence="1">
    <location>
        <begin position="1"/>
        <end position="32"/>
    </location>
</feature>
<dbReference type="EMBL" id="NMVI01000025">
    <property type="protein sequence ID" value="OYN85242.1"/>
    <property type="molecule type" value="Genomic_DNA"/>
</dbReference>
<name>A0A255E768_9ACTN</name>
<comment type="caution">
    <text evidence="2">The sequence shown here is derived from an EMBL/GenBank/DDBJ whole genome shotgun (WGS) entry which is preliminary data.</text>
</comment>
<dbReference type="Proteomes" id="UP000216533">
    <property type="component" value="Unassembled WGS sequence"/>
</dbReference>
<dbReference type="AlphaFoldDB" id="A0A255E768"/>
<accession>A0A255E768</accession>
<evidence type="ECO:0000313" key="2">
    <source>
        <dbReference type="EMBL" id="OYN85242.1"/>
    </source>
</evidence>
<evidence type="ECO:0000256" key="1">
    <source>
        <dbReference type="SAM" id="MobiDB-lite"/>
    </source>
</evidence>
<sequence length="63" mass="6426">MSNPSAEGGPVTDLEPDTAPDVEQDQPQQAPLQHLTPLTGLNLTNLDPTGAGAGFCDADGVCH</sequence>
<organism evidence="2 3">
    <name type="scientific">Parenemella sanctibonifatiensis</name>
    <dbReference type="NCBI Taxonomy" id="2016505"/>
    <lineage>
        <taxon>Bacteria</taxon>
        <taxon>Bacillati</taxon>
        <taxon>Actinomycetota</taxon>
        <taxon>Actinomycetes</taxon>
        <taxon>Propionibacteriales</taxon>
        <taxon>Propionibacteriaceae</taxon>
        <taxon>Parenemella</taxon>
    </lineage>
</organism>